<protein>
    <submittedName>
        <fullName evidence="2">Transcriptional activator, TenA family</fullName>
    </submittedName>
</protein>
<dbReference type="PANTHER" id="PTHR43198:SF2">
    <property type="entry name" value="SI:CH1073-67J19.1-RELATED"/>
    <property type="match status" value="1"/>
</dbReference>
<keyword evidence="3" id="KW-1185">Reference proteome</keyword>
<dbReference type="STRING" id="29655.A0A0K9PEL7"/>
<evidence type="ECO:0000313" key="3">
    <source>
        <dbReference type="Proteomes" id="UP000036987"/>
    </source>
</evidence>
<name>A0A0K9PEL7_ZOSMR</name>
<feature type="domain" description="Thiaminase-2/PQQC" evidence="1">
    <location>
        <begin position="31"/>
        <end position="237"/>
    </location>
</feature>
<dbReference type="InterPro" id="IPR036412">
    <property type="entry name" value="HAD-like_sf"/>
</dbReference>
<dbReference type="AlphaFoldDB" id="A0A0K9PEL7"/>
<gene>
    <name evidence="2" type="ORF">ZOSMA_26G01570</name>
</gene>
<dbReference type="OMA" id="GHINRQM"/>
<dbReference type="InterPro" id="IPR023214">
    <property type="entry name" value="HAD_sf"/>
</dbReference>
<accession>A0A0K9PEL7</accession>
<dbReference type="GO" id="GO:0006772">
    <property type="term" value="P:thiamine metabolic process"/>
    <property type="evidence" value="ECO:0007669"/>
    <property type="project" value="UniProtKB-ARBA"/>
</dbReference>
<dbReference type="SUPFAM" id="SSF56784">
    <property type="entry name" value="HAD-like"/>
    <property type="match status" value="1"/>
</dbReference>
<dbReference type="Gene3D" id="3.40.50.1000">
    <property type="entry name" value="HAD superfamily/HAD-like"/>
    <property type="match status" value="1"/>
</dbReference>
<reference evidence="3" key="1">
    <citation type="journal article" date="2016" name="Nature">
        <title>The genome of the seagrass Zostera marina reveals angiosperm adaptation to the sea.</title>
        <authorList>
            <person name="Olsen J.L."/>
            <person name="Rouze P."/>
            <person name="Verhelst B."/>
            <person name="Lin Y.-C."/>
            <person name="Bayer T."/>
            <person name="Collen J."/>
            <person name="Dattolo E."/>
            <person name="De Paoli E."/>
            <person name="Dittami S."/>
            <person name="Maumus F."/>
            <person name="Michel G."/>
            <person name="Kersting A."/>
            <person name="Lauritano C."/>
            <person name="Lohaus R."/>
            <person name="Toepel M."/>
            <person name="Tonon T."/>
            <person name="Vanneste K."/>
            <person name="Amirebrahimi M."/>
            <person name="Brakel J."/>
            <person name="Bostroem C."/>
            <person name="Chovatia M."/>
            <person name="Grimwood J."/>
            <person name="Jenkins J.W."/>
            <person name="Jueterbock A."/>
            <person name="Mraz A."/>
            <person name="Stam W.T."/>
            <person name="Tice H."/>
            <person name="Bornberg-Bauer E."/>
            <person name="Green P.J."/>
            <person name="Pearson G.A."/>
            <person name="Procaccini G."/>
            <person name="Duarte C.M."/>
            <person name="Schmutz J."/>
            <person name="Reusch T.B.H."/>
            <person name="Van de Peer Y."/>
        </authorList>
    </citation>
    <scope>NUCLEOTIDE SEQUENCE [LARGE SCALE GENOMIC DNA]</scope>
    <source>
        <strain evidence="3">cv. Finnish</strain>
    </source>
</reference>
<proteinExistence type="predicted"/>
<dbReference type="Pfam" id="PF03070">
    <property type="entry name" value="TENA_THI-4"/>
    <property type="match status" value="1"/>
</dbReference>
<dbReference type="PANTHER" id="PTHR43198">
    <property type="entry name" value="BIFUNCTIONAL TH2 PROTEIN"/>
    <property type="match status" value="1"/>
</dbReference>
<organism evidence="2 3">
    <name type="scientific">Zostera marina</name>
    <name type="common">Eelgrass</name>
    <dbReference type="NCBI Taxonomy" id="29655"/>
    <lineage>
        <taxon>Eukaryota</taxon>
        <taxon>Viridiplantae</taxon>
        <taxon>Streptophyta</taxon>
        <taxon>Embryophyta</taxon>
        <taxon>Tracheophyta</taxon>
        <taxon>Spermatophyta</taxon>
        <taxon>Magnoliopsida</taxon>
        <taxon>Liliopsida</taxon>
        <taxon>Zosteraceae</taxon>
        <taxon>Zostera</taxon>
    </lineage>
</organism>
<dbReference type="SUPFAM" id="SSF48613">
    <property type="entry name" value="Heme oxygenase-like"/>
    <property type="match status" value="1"/>
</dbReference>
<dbReference type="Gene3D" id="1.20.910.10">
    <property type="entry name" value="Heme oxygenase-like"/>
    <property type="match status" value="1"/>
</dbReference>
<dbReference type="GO" id="GO:0005829">
    <property type="term" value="C:cytosol"/>
    <property type="evidence" value="ECO:0000318"/>
    <property type="project" value="GO_Central"/>
</dbReference>
<comment type="caution">
    <text evidence="2">The sequence shown here is derived from an EMBL/GenBank/DDBJ whole genome shotgun (WGS) entry which is preliminary data.</text>
</comment>
<dbReference type="CDD" id="cd19368">
    <property type="entry name" value="TenA_C_AtTH2-like"/>
    <property type="match status" value="1"/>
</dbReference>
<dbReference type="InterPro" id="IPR016084">
    <property type="entry name" value="Haem_Oase-like_multi-hlx"/>
</dbReference>
<dbReference type="InterPro" id="IPR050967">
    <property type="entry name" value="Thiamine_Salvage_TenA"/>
</dbReference>
<dbReference type="Proteomes" id="UP000036987">
    <property type="component" value="Unassembled WGS sequence"/>
</dbReference>
<evidence type="ECO:0000313" key="2">
    <source>
        <dbReference type="EMBL" id="KMZ67406.1"/>
    </source>
</evidence>
<dbReference type="EMBL" id="LFYR01000915">
    <property type="protein sequence ID" value="KMZ67406.1"/>
    <property type="molecule type" value="Genomic_DNA"/>
</dbReference>
<sequence>MENTKRACSLSPAKRFWYNSTRDAAFSLYSPFVVCMASGTLDIDVFRRYIVQDKNFLQAFAHAYEMVEKCLDCVDNDARDTVTQLRVAVLEELKMHNSVCKEWGVDVTKEIKPNFAMTKYADFLHAIAMGSANMAVLSTIATAVEKTKMAARTICAMTPCMRLYAFIGHKLESLLQIDGNNHTYKNWIDNYSAVSFQASSFQIEKLLDKLTISSTDEELEYIERHYKQAMKLEIEFFYAQKIVQGSLVPLIRLHGHLEQQHFIIFSDFDLTCTVVDSCAILAEVAISNATKHDQCDFDFHNSKISSEDLKKSWNDLSRQYIEGFKQWMQGVLVSKKVEEFNYKKLLDALEVLSKFEKLSNLRVIESGLFKGLMLDDIKQAGRCLPFQDGCIDFFEKIVKEKKLNTDLHLLSFCWCGDLIRSAFTKGGLDALNTYSNDFCYEGSTATGEIFFRLESPMDKIETFQKILNSKKGAKSLSVFIGDSLGDLLCLLEADIGIVIGSSSSLRKVGEHFGVTFQPLFNGLVKKQHQFSKDGRMFSWNSSNGTLYTVSSWAEIHAFVLGSDNI</sequence>
<evidence type="ECO:0000259" key="1">
    <source>
        <dbReference type="Pfam" id="PF03070"/>
    </source>
</evidence>
<dbReference type="OrthoDB" id="10028886at2759"/>
<dbReference type="InterPro" id="IPR004305">
    <property type="entry name" value="Thiaminase-2/PQQC"/>
</dbReference>